<evidence type="ECO:0000313" key="2">
    <source>
        <dbReference type="EMBL" id="GKT14157.1"/>
    </source>
</evidence>
<dbReference type="Proteomes" id="UP001057375">
    <property type="component" value="Unassembled WGS sequence"/>
</dbReference>
<name>A0ABQ5JWT3_9EUKA</name>
<gene>
    <name evidence="2" type="ORF">ADUPG1_004019</name>
</gene>
<reference evidence="2" key="1">
    <citation type="submission" date="2022-03" db="EMBL/GenBank/DDBJ databases">
        <title>Draft genome sequence of Aduncisulcus paluster, a free-living microaerophilic Fornicata.</title>
        <authorList>
            <person name="Yuyama I."/>
            <person name="Kume K."/>
            <person name="Tamura T."/>
            <person name="Inagaki Y."/>
            <person name="Hashimoto T."/>
        </authorList>
    </citation>
    <scope>NUCLEOTIDE SEQUENCE</scope>
    <source>
        <strain evidence="2">NY0171</strain>
    </source>
</reference>
<dbReference type="EMBL" id="BQXS01005716">
    <property type="protein sequence ID" value="GKT14157.1"/>
    <property type="molecule type" value="Genomic_DNA"/>
</dbReference>
<protein>
    <submittedName>
        <fullName evidence="2">Uncharacterized protein</fullName>
    </submittedName>
</protein>
<organism evidence="2 3">
    <name type="scientific">Aduncisulcus paluster</name>
    <dbReference type="NCBI Taxonomy" id="2918883"/>
    <lineage>
        <taxon>Eukaryota</taxon>
        <taxon>Metamonada</taxon>
        <taxon>Carpediemonas-like organisms</taxon>
        <taxon>Aduncisulcus</taxon>
    </lineage>
</organism>
<keyword evidence="3" id="KW-1185">Reference proteome</keyword>
<accession>A0ABQ5JWT3</accession>
<proteinExistence type="predicted"/>
<evidence type="ECO:0000313" key="3">
    <source>
        <dbReference type="Proteomes" id="UP001057375"/>
    </source>
</evidence>
<feature type="region of interest" description="Disordered" evidence="1">
    <location>
        <begin position="13"/>
        <end position="32"/>
    </location>
</feature>
<sequence length="32" mass="3275">MVVYALEEGIIAPSAPTSPSNSKSGKRLGSKV</sequence>
<comment type="caution">
    <text evidence="2">The sequence shown here is derived from an EMBL/GenBank/DDBJ whole genome shotgun (WGS) entry which is preliminary data.</text>
</comment>
<evidence type="ECO:0000256" key="1">
    <source>
        <dbReference type="SAM" id="MobiDB-lite"/>
    </source>
</evidence>
<feature type="non-terminal residue" evidence="2">
    <location>
        <position position="32"/>
    </location>
</feature>